<evidence type="ECO:0000256" key="1">
    <source>
        <dbReference type="SAM" id="SignalP"/>
    </source>
</evidence>
<dbReference type="AlphaFoldDB" id="A0A7T0C4H2"/>
<dbReference type="InterPro" id="IPR023155">
    <property type="entry name" value="Cyt_c-552/4"/>
</dbReference>
<dbReference type="Gene3D" id="3.60.21.10">
    <property type="match status" value="1"/>
</dbReference>
<dbReference type="InterPro" id="IPR036280">
    <property type="entry name" value="Multihaem_cyt_sf"/>
</dbReference>
<organism evidence="3 4">
    <name type="scientific">Candidatus Nitrohelix vancouverensis</name>
    <dbReference type="NCBI Taxonomy" id="2705534"/>
    <lineage>
        <taxon>Bacteria</taxon>
        <taxon>Pseudomonadati</taxon>
        <taxon>Nitrospinota/Tectimicrobiota group</taxon>
        <taxon>Nitrospinota</taxon>
        <taxon>Nitrospinia</taxon>
        <taxon>Nitrospinales</taxon>
        <taxon>Nitrospinaceae</taxon>
        <taxon>Candidatus Nitrohelix</taxon>
    </lineage>
</organism>
<feature type="signal peptide" evidence="1">
    <location>
        <begin position="1"/>
        <end position="20"/>
    </location>
</feature>
<reference evidence="4" key="1">
    <citation type="submission" date="2020-02" db="EMBL/GenBank/DDBJ databases">
        <title>Genomic and physiological characterization of two novel Nitrospinaceae genera.</title>
        <authorList>
            <person name="Mueller A.J."/>
            <person name="Jung M.-Y."/>
            <person name="Strachan C.R."/>
            <person name="Herbold C.W."/>
            <person name="Kirkegaard R.H."/>
            <person name="Daims H."/>
        </authorList>
    </citation>
    <scope>NUCLEOTIDE SEQUENCE [LARGE SCALE GENOMIC DNA]</scope>
</reference>
<dbReference type="PANTHER" id="PTHR11575:SF24">
    <property type="entry name" value="5'-NUCLEOTIDASE"/>
    <property type="match status" value="1"/>
</dbReference>
<evidence type="ECO:0000259" key="2">
    <source>
        <dbReference type="Pfam" id="PF13435"/>
    </source>
</evidence>
<feature type="chain" id="PRO_5032608982" description="Cytochrome c-552/4 domain-containing protein" evidence="1">
    <location>
        <begin position="21"/>
        <end position="439"/>
    </location>
</feature>
<dbReference type="Proteomes" id="UP000594464">
    <property type="component" value="Chromosome"/>
</dbReference>
<gene>
    <name evidence="3" type="ORF">G3M78_13860</name>
</gene>
<dbReference type="SUPFAM" id="SSF56300">
    <property type="entry name" value="Metallo-dependent phosphatases"/>
    <property type="match status" value="1"/>
</dbReference>
<dbReference type="GO" id="GO:0030288">
    <property type="term" value="C:outer membrane-bounded periplasmic space"/>
    <property type="evidence" value="ECO:0007669"/>
    <property type="project" value="TreeGrafter"/>
</dbReference>
<dbReference type="GO" id="GO:0016787">
    <property type="term" value="F:hydrolase activity"/>
    <property type="evidence" value="ECO:0007669"/>
    <property type="project" value="InterPro"/>
</dbReference>
<feature type="domain" description="Cytochrome c-552/4" evidence="2">
    <location>
        <begin position="327"/>
        <end position="395"/>
    </location>
</feature>
<dbReference type="InterPro" id="IPR006179">
    <property type="entry name" value="5_nucleotidase/apyrase"/>
</dbReference>
<protein>
    <recommendedName>
        <fullName evidence="2">Cytochrome c-552/4 domain-containing protein</fullName>
    </recommendedName>
</protein>
<sequence length="439" mass="48587">MPGFPALLAFITLCFTIACAKPPVQASTSGEFLLVYSGNTLGELKPCGCSGEEDQGGIEKRMTYLKKTRAENKHMVLVDTGDNFDAPTRQGKIKARYLIESMQAMNYDAVLTGDKDYLYGEKFLIDRGPLPWLGSNFKHDAIPFAPAKIKKFDNGIKLALLAVGDPELYYAAHSSQLHIGDPEEAVRSSVQALQKSEAPDIIVLMTHMTRDRALPFLDIDGVHIVVNGNIESAEDVIDMKAVRKDGKIFAQTSPRGQKMGEIRVQIGADGSLDFKHQMVPLASKFEFDPAMSELYARYNEEVEGLFFETMAARRDKNKNKRFASSKVCKNCHSEAYKTWKNSRHGHAYDTLVKVNKSFDPECLACHVVGLNQDGGFVSEIDTPELKNVQCENCHGDGAGHAQSPQAGFGRNANAACKNCHSSDHSPKFNFNAYWPKIKH</sequence>
<dbReference type="PANTHER" id="PTHR11575">
    <property type="entry name" value="5'-NUCLEOTIDASE-RELATED"/>
    <property type="match status" value="1"/>
</dbReference>
<keyword evidence="1" id="KW-0732">Signal</keyword>
<dbReference type="Pfam" id="PF13435">
    <property type="entry name" value="Cytochrome_C554"/>
    <property type="match status" value="1"/>
</dbReference>
<proteinExistence type="predicted"/>
<dbReference type="KEGG" id="nva:G3M78_13860"/>
<dbReference type="EMBL" id="CP048620">
    <property type="protein sequence ID" value="QPJ66422.1"/>
    <property type="molecule type" value="Genomic_DNA"/>
</dbReference>
<dbReference type="InterPro" id="IPR029052">
    <property type="entry name" value="Metallo-depent_PP-like"/>
</dbReference>
<accession>A0A7T0C4H2</accession>
<name>A0A7T0C4H2_9BACT</name>
<dbReference type="GO" id="GO:0009166">
    <property type="term" value="P:nucleotide catabolic process"/>
    <property type="evidence" value="ECO:0007669"/>
    <property type="project" value="InterPro"/>
</dbReference>
<evidence type="ECO:0000313" key="4">
    <source>
        <dbReference type="Proteomes" id="UP000594464"/>
    </source>
</evidence>
<dbReference type="SUPFAM" id="SSF48695">
    <property type="entry name" value="Multiheme cytochromes"/>
    <property type="match status" value="1"/>
</dbReference>
<evidence type="ECO:0000313" key="3">
    <source>
        <dbReference type="EMBL" id="QPJ66422.1"/>
    </source>
</evidence>
<dbReference type="Gene3D" id="1.10.1130.10">
    <property type="entry name" value="Flavocytochrome C3, Chain A"/>
    <property type="match status" value="1"/>
</dbReference>